<keyword evidence="1" id="KW-1133">Transmembrane helix</keyword>
<evidence type="ECO:0000313" key="3">
    <source>
        <dbReference type="Proteomes" id="UP000327013"/>
    </source>
</evidence>
<protein>
    <recommendedName>
        <fullName evidence="4">DUF4408 domain-containing protein</fullName>
    </recommendedName>
</protein>
<dbReference type="OrthoDB" id="1082160at2759"/>
<dbReference type="PANTHER" id="PTHR33640">
    <property type="entry name" value="TRANSMEMBRANE PROTEIN"/>
    <property type="match status" value="1"/>
</dbReference>
<feature type="transmembrane region" description="Helical" evidence="1">
    <location>
        <begin position="28"/>
        <end position="48"/>
    </location>
</feature>
<keyword evidence="1" id="KW-0472">Membrane</keyword>
<dbReference type="EMBL" id="CM017325">
    <property type="protein sequence ID" value="KAE8057146.1"/>
    <property type="molecule type" value="Genomic_DNA"/>
</dbReference>
<name>A0A5N6R8A4_9ROSI</name>
<dbReference type="Proteomes" id="UP000327013">
    <property type="component" value="Chromosome 5"/>
</dbReference>
<sequence>MASYEIDNVKAEKANAMRRYNRQRKFKWVVQICAAFVVLVQSTTWLPVVKEIPGEFSRRFLSLFDSTFYVFMLVVVIVLVLYASSGQNEGKPNVYDEFRRNTESGKRIGTGEPPVEEAPFHDKHIVCSENAVSPVHDNYLTISTITKRTVPQVQSDSTVRADSEKAAQEKHYRRTKSEKFELRIGETSRRQLLRWETEKRREIVRPGEEPARRSFSRSVEKLNDDDFNRRVEEFIAVNKKILREESTKHESESSLALTLTP</sequence>
<gene>
    <name evidence="2" type="ORF">FH972_013859</name>
</gene>
<evidence type="ECO:0008006" key="4">
    <source>
        <dbReference type="Google" id="ProtNLM"/>
    </source>
</evidence>
<reference evidence="2 3" key="1">
    <citation type="submission" date="2019-06" db="EMBL/GenBank/DDBJ databases">
        <title>A chromosomal-level reference genome of Carpinus fangiana (Coryloideae, Betulaceae).</title>
        <authorList>
            <person name="Yang X."/>
            <person name="Wang Z."/>
            <person name="Zhang L."/>
            <person name="Hao G."/>
            <person name="Liu J."/>
            <person name="Yang Y."/>
        </authorList>
    </citation>
    <scope>NUCLEOTIDE SEQUENCE [LARGE SCALE GENOMIC DNA]</scope>
    <source>
        <strain evidence="2">Cfa_2016G</strain>
        <tissue evidence="2">Leaf</tissue>
    </source>
</reference>
<dbReference type="AlphaFoldDB" id="A0A5N6R8A4"/>
<keyword evidence="1" id="KW-0812">Transmembrane</keyword>
<dbReference type="PANTHER" id="PTHR33640:SF34">
    <property type="entry name" value="PROTEIN, PUTATIVE-RELATED"/>
    <property type="match status" value="1"/>
</dbReference>
<organism evidence="2 3">
    <name type="scientific">Carpinus fangiana</name>
    <dbReference type="NCBI Taxonomy" id="176857"/>
    <lineage>
        <taxon>Eukaryota</taxon>
        <taxon>Viridiplantae</taxon>
        <taxon>Streptophyta</taxon>
        <taxon>Embryophyta</taxon>
        <taxon>Tracheophyta</taxon>
        <taxon>Spermatophyta</taxon>
        <taxon>Magnoliopsida</taxon>
        <taxon>eudicotyledons</taxon>
        <taxon>Gunneridae</taxon>
        <taxon>Pentapetalae</taxon>
        <taxon>rosids</taxon>
        <taxon>fabids</taxon>
        <taxon>Fagales</taxon>
        <taxon>Betulaceae</taxon>
        <taxon>Carpinus</taxon>
    </lineage>
</organism>
<evidence type="ECO:0000256" key="1">
    <source>
        <dbReference type="SAM" id="Phobius"/>
    </source>
</evidence>
<keyword evidence="3" id="KW-1185">Reference proteome</keyword>
<proteinExistence type="predicted"/>
<accession>A0A5N6R8A4</accession>
<feature type="transmembrane region" description="Helical" evidence="1">
    <location>
        <begin position="60"/>
        <end position="83"/>
    </location>
</feature>
<evidence type="ECO:0000313" key="2">
    <source>
        <dbReference type="EMBL" id="KAE8057146.1"/>
    </source>
</evidence>